<dbReference type="EMBL" id="FJ061279">
    <property type="protein sequence ID" value="AFG54304.1"/>
    <property type="molecule type" value="Genomic_DNA"/>
</dbReference>
<dbReference type="EMBL" id="FJ061281">
    <property type="protein sequence ID" value="AFG54301.1"/>
    <property type="molecule type" value="Genomic_DNA"/>
</dbReference>
<dbReference type="EMBL" id="FJ061290">
    <property type="protein sequence ID" value="AFG54295.1"/>
    <property type="molecule type" value="Genomic_DNA"/>
</dbReference>
<evidence type="ECO:0000313" key="12">
    <source>
        <dbReference type="EMBL" id="AFG54304.1"/>
    </source>
</evidence>
<gene>
    <name evidence="5" type="ORF">0_17072_02</name>
</gene>
<evidence type="ECO:0000313" key="9">
    <source>
        <dbReference type="EMBL" id="AFG54301.1"/>
    </source>
</evidence>
<organism evidence="5">
    <name type="scientific">Pinus taeda</name>
    <name type="common">Loblolly pine</name>
    <dbReference type="NCBI Taxonomy" id="3352"/>
    <lineage>
        <taxon>Eukaryota</taxon>
        <taxon>Viridiplantae</taxon>
        <taxon>Streptophyta</taxon>
        <taxon>Embryophyta</taxon>
        <taxon>Tracheophyta</taxon>
        <taxon>Spermatophyta</taxon>
        <taxon>Pinopsida</taxon>
        <taxon>Pinidae</taxon>
        <taxon>Conifers I</taxon>
        <taxon>Pinales</taxon>
        <taxon>Pinaceae</taxon>
        <taxon>Pinus</taxon>
        <taxon>Pinus subgen. Pinus</taxon>
    </lineage>
</organism>
<evidence type="ECO:0000313" key="4">
    <source>
        <dbReference type="EMBL" id="AFG54296.1"/>
    </source>
</evidence>
<dbReference type="EMBL" id="FJ061277">
    <property type="protein sequence ID" value="AFG54302.1"/>
    <property type="molecule type" value="Genomic_DNA"/>
</dbReference>
<name>H9VX04_PINTA</name>
<evidence type="ECO:0000313" key="3">
    <source>
        <dbReference type="EMBL" id="AFG54295.1"/>
    </source>
</evidence>
<dbReference type="EMBL" id="FJ061289">
    <property type="protein sequence ID" value="AFG54293.1"/>
    <property type="molecule type" value="Genomic_DNA"/>
</dbReference>
<dbReference type="EMBL" id="FJ061288">
    <property type="protein sequence ID" value="AFG54297.1"/>
    <property type="molecule type" value="Genomic_DNA"/>
</dbReference>
<evidence type="ECO:0000313" key="1">
    <source>
        <dbReference type="EMBL" id="AFG54293.1"/>
    </source>
</evidence>
<evidence type="ECO:0000313" key="7">
    <source>
        <dbReference type="EMBL" id="AFG54299.1"/>
    </source>
</evidence>
<dbReference type="EMBL" id="FJ061280">
    <property type="protein sequence ID" value="AFG54303.1"/>
    <property type="molecule type" value="Genomic_DNA"/>
</dbReference>
<proteinExistence type="predicted"/>
<feature type="non-terminal residue" evidence="5">
    <location>
        <position position="1"/>
    </location>
</feature>
<dbReference type="EMBL" id="FJ061286">
    <property type="protein sequence ID" value="AFG54294.1"/>
    <property type="molecule type" value="Genomic_DNA"/>
</dbReference>
<accession>H9VX04</accession>
<evidence type="ECO:0000313" key="10">
    <source>
        <dbReference type="EMBL" id="AFG54302.1"/>
    </source>
</evidence>
<dbReference type="EMBL" id="FJ061294">
    <property type="protein sequence ID" value="AFG54300.1"/>
    <property type="molecule type" value="Genomic_DNA"/>
</dbReference>
<protein>
    <submittedName>
        <fullName evidence="5">Uncharacterized protein</fullName>
    </submittedName>
</protein>
<evidence type="ECO:0000313" key="8">
    <source>
        <dbReference type="EMBL" id="AFG54300.1"/>
    </source>
</evidence>
<evidence type="ECO:0000313" key="11">
    <source>
        <dbReference type="EMBL" id="AFG54303.1"/>
    </source>
</evidence>
<evidence type="ECO:0000313" key="6">
    <source>
        <dbReference type="EMBL" id="AFG54298.1"/>
    </source>
</evidence>
<dbReference type="AlphaFoldDB" id="H9VX04"/>
<evidence type="ECO:0000313" key="5">
    <source>
        <dbReference type="EMBL" id="AFG54297.1"/>
    </source>
</evidence>
<sequence>FGVVLLELVTGNQPIEPEFGRNDQSTENSIALYLQPTGTAANNERSCTSIAGC</sequence>
<reference evidence="5" key="1">
    <citation type="submission" date="2008-08" db="EMBL/GenBank/DDBJ databases">
        <title>Nucleotide Diversity and Divergence in the Loblolly Pine Gene Space.</title>
        <authorList>
            <person name="Neale D.B."/>
            <person name="Wegrzyn J.L."/>
            <person name="Lee J.M."/>
            <person name="Eckert A.J."/>
            <person name="Liechty J.D."/>
            <person name="Stevens K.A."/>
            <person name="Langley C.H."/>
        </authorList>
    </citation>
    <scope>NUCLEOTIDE SEQUENCE</scope>
    <source>
        <strain evidence="2">1513</strain>
        <strain evidence="1">1514</strain>
        <strain evidence="11">1515</strain>
        <strain evidence="4">1517</strain>
        <strain evidence="7">1518</strain>
        <strain evidence="9">1521</strain>
        <strain evidence="12">1522</strain>
        <strain evidence="3">1523</strain>
        <strain evidence="5">1525</strain>
        <strain evidence="10">1526</strain>
        <strain evidence="8">1527</strain>
        <strain evidence="6">1528</strain>
        <tissue evidence="5">Megagametophyte</tissue>
    </source>
</reference>
<dbReference type="EMBL" id="FJ061287">
    <property type="protein sequence ID" value="AFG54299.1"/>
    <property type="molecule type" value="Genomic_DNA"/>
</dbReference>
<dbReference type="EMBL" id="FJ061282">
    <property type="protein sequence ID" value="AFG54296.1"/>
    <property type="molecule type" value="Genomic_DNA"/>
</dbReference>
<dbReference type="EMBL" id="FJ061283">
    <property type="protein sequence ID" value="AFG54298.1"/>
    <property type="molecule type" value="Genomic_DNA"/>
</dbReference>
<evidence type="ECO:0000313" key="2">
    <source>
        <dbReference type="EMBL" id="AFG54294.1"/>
    </source>
</evidence>